<dbReference type="AlphaFoldDB" id="A0A411EBA5"/>
<gene>
    <name evidence="2" type="ORF">EQY75_09915</name>
</gene>
<sequence length="320" mass="36946">MKTFAAILLLILTSQFTIGQYEYDVSAQHPYGLPNPEAPKELLDFAPLIGECDCTSISRNQDQSWAEPVDMVWRFKYILNGYGVQDETLKADGKHSGSIRQYVKDSTRWYVHYYSSGSPSTILPAWEGNKSEDGNIVLYREQKAPNGLDGFYKITFSEINANGFKWLGEWVNKEETFSFPTWKIDCKKRKDQDLENGRKELLKTMKEFSTAYMEGDYDRIANAYTADGKIFPNNTSIITGKDAIKKRWILPEGTRILHHELNPEEINILGDYAFDYGYYSGRSINLKGEETAFKGKYVVVWKKVNSEWKMYLDIWNRVAD</sequence>
<feature type="domain" description="DUF4440" evidence="1">
    <location>
        <begin position="206"/>
        <end position="310"/>
    </location>
</feature>
<dbReference type="InterPro" id="IPR032710">
    <property type="entry name" value="NTF2-like_dom_sf"/>
</dbReference>
<dbReference type="Gene3D" id="3.10.450.50">
    <property type="match status" value="1"/>
</dbReference>
<dbReference type="Proteomes" id="UP000290889">
    <property type="component" value="Chromosome"/>
</dbReference>
<evidence type="ECO:0000313" key="3">
    <source>
        <dbReference type="Proteomes" id="UP000290889"/>
    </source>
</evidence>
<evidence type="ECO:0000313" key="2">
    <source>
        <dbReference type="EMBL" id="QBA64813.1"/>
    </source>
</evidence>
<dbReference type="KEGG" id="mur:EQY75_09915"/>
<keyword evidence="3" id="KW-1185">Reference proteome</keyword>
<dbReference type="OrthoDB" id="9814425at2"/>
<dbReference type="InterPro" id="IPR027843">
    <property type="entry name" value="DUF4440"/>
</dbReference>
<dbReference type="Pfam" id="PF14534">
    <property type="entry name" value="DUF4440"/>
    <property type="match status" value="1"/>
</dbReference>
<dbReference type="EMBL" id="CP035544">
    <property type="protein sequence ID" value="QBA64813.1"/>
    <property type="molecule type" value="Genomic_DNA"/>
</dbReference>
<evidence type="ECO:0000259" key="1">
    <source>
        <dbReference type="Pfam" id="PF14534"/>
    </source>
</evidence>
<organism evidence="2 3">
    <name type="scientific">Muriicola soli</name>
    <dbReference type="NCBI Taxonomy" id="2507538"/>
    <lineage>
        <taxon>Bacteria</taxon>
        <taxon>Pseudomonadati</taxon>
        <taxon>Bacteroidota</taxon>
        <taxon>Flavobacteriia</taxon>
        <taxon>Flavobacteriales</taxon>
        <taxon>Flavobacteriaceae</taxon>
        <taxon>Muriicola</taxon>
    </lineage>
</organism>
<name>A0A411EBA5_9FLAO</name>
<accession>A0A411EBA5</accession>
<dbReference type="SUPFAM" id="SSF54427">
    <property type="entry name" value="NTF2-like"/>
    <property type="match status" value="1"/>
</dbReference>
<proteinExistence type="predicted"/>
<protein>
    <submittedName>
        <fullName evidence="2">DUF4440 domain-containing protein</fullName>
    </submittedName>
</protein>
<reference evidence="2 3" key="1">
    <citation type="submission" date="2019-01" db="EMBL/GenBank/DDBJ databases">
        <title>Muriicola soli sp. nov., isolated from soil.</title>
        <authorList>
            <person name="Kang H.J."/>
            <person name="Kim S.B."/>
        </authorList>
    </citation>
    <scope>NUCLEOTIDE SEQUENCE [LARGE SCALE GENOMIC DNA]</scope>
    <source>
        <strain evidence="2 3">MMS17-SY002</strain>
    </source>
</reference>
<dbReference type="RefSeq" id="WP_129605479.1">
    <property type="nucleotide sequence ID" value="NZ_CP035544.1"/>
</dbReference>